<evidence type="ECO:0000259" key="2">
    <source>
        <dbReference type="Pfam" id="PF00144"/>
    </source>
</evidence>
<dbReference type="eggNOG" id="COG1680">
    <property type="taxonomic scope" value="Bacteria"/>
</dbReference>
<dbReference type="SUPFAM" id="SSF56601">
    <property type="entry name" value="beta-lactamase/transpeptidase-like"/>
    <property type="match status" value="1"/>
</dbReference>
<dbReference type="PANTHER" id="PTHR46825:SF9">
    <property type="entry name" value="BETA-LACTAMASE-RELATED DOMAIN-CONTAINING PROTEIN"/>
    <property type="match status" value="1"/>
</dbReference>
<feature type="domain" description="Beta-lactamase-related" evidence="2">
    <location>
        <begin position="19"/>
        <end position="325"/>
    </location>
</feature>
<sequence length="521" mass="56841">MSNFDLAALQHALDLLPQQFRGPGGVAGVVKDGEIVARRAWGYADLNARREMTAATRLPICSISKQMTCALLLDLFGAPEALEADLPALLPHLKGQMPSVAQLCHNQSGLRDYWAQTVLEGARPEGVFTREDGLALLAKNQSTHFTPGQHYSYSNGNFRLIAELIARASGRDFAELMEERIFHPAGMMSAKVNPDTAQPLDGVTGYEGNDELGFLPAPHGLYWFGDAGNWAALDDMLAWERWIDATREDPESLYNRLSAPVSFADGTPAVYGYGLRRDRFSGLEATGHGGALRGFSSFRLHIARERLSVYVNFNHESGASRAAWRLVEAALGCKIDPEPQAALGWDGLWMDDEQGLFIRTTSTPAGVKLNYQHTAQMLTPTSDSRAEFHGITLERGPEGLTMRREDENLSVTGRPVPRLDFADGTEIAGRYLASESGATLEIASRDGGTYIGCSGMLGTGPMERAYAIAPDLWSMPSRRSMDASPPGEWTVEITRDAAGKVAGLVISNWLARKNIYHRVAA</sequence>
<keyword evidence="4" id="KW-0378">Hydrolase</keyword>
<dbReference type="AlphaFoldDB" id="S5YZV0"/>
<evidence type="ECO:0000259" key="3">
    <source>
        <dbReference type="Pfam" id="PF07930"/>
    </source>
</evidence>
<dbReference type="SUPFAM" id="SSF50886">
    <property type="entry name" value="D-aminopeptidase, middle and C-terminal domains"/>
    <property type="match status" value="2"/>
</dbReference>
<evidence type="ECO:0000256" key="1">
    <source>
        <dbReference type="ARBA" id="ARBA00022438"/>
    </source>
</evidence>
<dbReference type="NCBIfam" id="NF009622">
    <property type="entry name" value="PRK13128.1"/>
    <property type="match status" value="1"/>
</dbReference>
<reference evidence="4 5" key="1">
    <citation type="journal article" date="2014" name="BMC Genomics">
        <title>Architecture and functions of a multipartite genome of the methylotrophic bacterium Paracoccus aminophilus JCM 7686, containing primary and secondary chromids.</title>
        <authorList>
            <person name="Dziewit L."/>
            <person name="Czarnecki J."/>
            <person name="Wibberg D."/>
            <person name="Radlinska M."/>
            <person name="Mrozek P."/>
            <person name="Szymczak M."/>
            <person name="Schluter A."/>
            <person name="Puhler A."/>
            <person name="Bartosik D."/>
        </authorList>
    </citation>
    <scope>NUCLEOTIDE SEQUENCE [LARGE SCALE GENOMIC DNA]</scope>
    <source>
        <strain evidence="4">JCM 7686</strain>
        <plasmid evidence="5">Plasmid pAMI4</plasmid>
    </source>
</reference>
<organism evidence="4 5">
    <name type="scientific">Paracoccus aminophilus JCM 7686</name>
    <dbReference type="NCBI Taxonomy" id="1367847"/>
    <lineage>
        <taxon>Bacteria</taxon>
        <taxon>Pseudomonadati</taxon>
        <taxon>Pseudomonadota</taxon>
        <taxon>Alphaproteobacteria</taxon>
        <taxon>Rhodobacterales</taxon>
        <taxon>Paracoccaceae</taxon>
        <taxon>Paracoccus</taxon>
    </lineage>
</organism>
<keyword evidence="1 4" id="KW-0031">Aminopeptidase</keyword>
<dbReference type="PANTHER" id="PTHR46825">
    <property type="entry name" value="D-ALANYL-D-ALANINE-CARBOXYPEPTIDASE/ENDOPEPTIDASE AMPH"/>
    <property type="match status" value="1"/>
</dbReference>
<dbReference type="OrthoDB" id="7791015at2"/>
<dbReference type="MEROPS" id="S12.002"/>
<dbReference type="PATRIC" id="fig|1367847.3.peg.3670"/>
<dbReference type="InterPro" id="IPR001466">
    <property type="entry name" value="Beta-lactam-related"/>
</dbReference>
<dbReference type="KEGG" id="pami:JCM7686_pAMI4p045"/>
<dbReference type="InterPro" id="IPR050491">
    <property type="entry name" value="AmpC-like"/>
</dbReference>
<keyword evidence="1 4" id="KW-0645">Protease</keyword>
<protein>
    <submittedName>
        <fullName evidence="4">D-aminopeptidase</fullName>
        <ecNumber evidence="4">3.4.11.19</ecNumber>
    </submittedName>
</protein>
<dbReference type="Gene3D" id="3.40.710.10">
    <property type="entry name" value="DD-peptidase/beta-lactamase superfamily"/>
    <property type="match status" value="1"/>
</dbReference>
<dbReference type="RefSeq" id="WP_020952221.1">
    <property type="nucleotide sequence ID" value="NC_022049.1"/>
</dbReference>
<accession>S5YZV0</accession>
<dbReference type="Pfam" id="PF07930">
    <property type="entry name" value="DAP_B"/>
    <property type="match status" value="1"/>
</dbReference>
<dbReference type="EMBL" id="CP006652">
    <property type="protein sequence ID" value="AGT10736.1"/>
    <property type="molecule type" value="Genomic_DNA"/>
</dbReference>
<keyword evidence="5" id="KW-1185">Reference proteome</keyword>
<dbReference type="Pfam" id="PF00144">
    <property type="entry name" value="Beta-lactamase"/>
    <property type="match status" value="1"/>
</dbReference>
<gene>
    <name evidence="4" type="ORF">JCM7686_pAMI4p045</name>
</gene>
<keyword evidence="4" id="KW-0614">Plasmid</keyword>
<evidence type="ECO:0000313" key="4">
    <source>
        <dbReference type="EMBL" id="AGT10736.1"/>
    </source>
</evidence>
<dbReference type="InterPro" id="IPR012338">
    <property type="entry name" value="Beta-lactam/transpept-like"/>
</dbReference>
<dbReference type="GO" id="GO:0004177">
    <property type="term" value="F:aminopeptidase activity"/>
    <property type="evidence" value="ECO:0007669"/>
    <property type="project" value="UniProtKB-KW"/>
</dbReference>
<dbReference type="InterPro" id="IPR027279">
    <property type="entry name" value="D_amino_pept/lipop_sf"/>
</dbReference>
<dbReference type="Gene3D" id="2.40.128.50">
    <property type="match status" value="2"/>
</dbReference>
<evidence type="ECO:0000313" key="5">
    <source>
        <dbReference type="Proteomes" id="UP000015480"/>
    </source>
</evidence>
<geneLocation type="plasmid" evidence="4 5">
    <name>pAMI4</name>
</geneLocation>
<dbReference type="Proteomes" id="UP000015480">
    <property type="component" value="Plasmid pAMI4"/>
</dbReference>
<dbReference type="HOGENOM" id="CLU_020027_0_4_5"/>
<feature type="domain" description="D-aminopeptidase" evidence="3">
    <location>
        <begin position="340"/>
        <end position="516"/>
    </location>
</feature>
<proteinExistence type="predicted"/>
<dbReference type="InterPro" id="IPR012856">
    <property type="entry name" value="DAP_B_dom"/>
</dbReference>
<name>S5YZV0_PARAH</name>
<dbReference type="EC" id="3.4.11.19" evidence="4"/>